<dbReference type="InterPro" id="IPR029460">
    <property type="entry name" value="DNAPol_HHH"/>
</dbReference>
<organism evidence="10 11">
    <name type="scientific">Thermanaerovibrio velox DSM 12556</name>
    <dbReference type="NCBI Taxonomy" id="926567"/>
    <lineage>
        <taxon>Bacteria</taxon>
        <taxon>Thermotogati</taxon>
        <taxon>Synergistota</taxon>
        <taxon>Synergistia</taxon>
        <taxon>Synergistales</taxon>
        <taxon>Synergistaceae</taxon>
        <taxon>Thermanaerovibrio</taxon>
    </lineage>
</organism>
<dbReference type="Proteomes" id="UP000005730">
    <property type="component" value="Chromosome"/>
</dbReference>
<dbReference type="eggNOG" id="COG0587">
    <property type="taxonomic scope" value="Bacteria"/>
</dbReference>
<evidence type="ECO:0000259" key="9">
    <source>
        <dbReference type="SMART" id="SM00481"/>
    </source>
</evidence>
<evidence type="ECO:0000313" key="11">
    <source>
        <dbReference type="Proteomes" id="UP000005730"/>
    </source>
</evidence>
<keyword evidence="5" id="KW-0548">Nucleotidyltransferase</keyword>
<evidence type="ECO:0000256" key="2">
    <source>
        <dbReference type="ARBA" id="ARBA00012417"/>
    </source>
</evidence>
<dbReference type="InterPro" id="IPR004365">
    <property type="entry name" value="NA-bd_OB_tRNA"/>
</dbReference>
<protein>
    <recommendedName>
        <fullName evidence="3">DNA polymerase III subunit alpha</fullName>
        <ecNumber evidence="2">2.7.7.7</ecNumber>
    </recommendedName>
</protein>
<dbReference type="Gene3D" id="3.20.20.140">
    <property type="entry name" value="Metal-dependent hydrolases"/>
    <property type="match status" value="1"/>
</dbReference>
<evidence type="ECO:0000256" key="8">
    <source>
        <dbReference type="ARBA" id="ARBA00049244"/>
    </source>
</evidence>
<dbReference type="Pfam" id="PF07733">
    <property type="entry name" value="DNA_pol3_alpha"/>
    <property type="match status" value="1"/>
</dbReference>
<accession>H0URA4</accession>
<dbReference type="NCBIfam" id="TIGR00594">
    <property type="entry name" value="polc"/>
    <property type="match status" value="1"/>
</dbReference>
<dbReference type="NCBIfam" id="NF005298">
    <property type="entry name" value="PRK06826.1"/>
    <property type="match status" value="1"/>
</dbReference>
<evidence type="ECO:0000313" key="10">
    <source>
        <dbReference type="EMBL" id="EHM09860.1"/>
    </source>
</evidence>
<dbReference type="InterPro" id="IPR004805">
    <property type="entry name" value="DnaE2/DnaE/PolC"/>
</dbReference>
<dbReference type="EMBL" id="CM001377">
    <property type="protein sequence ID" value="EHM09860.1"/>
    <property type="molecule type" value="Genomic_DNA"/>
</dbReference>
<dbReference type="PANTHER" id="PTHR32294">
    <property type="entry name" value="DNA POLYMERASE III SUBUNIT ALPHA"/>
    <property type="match status" value="1"/>
</dbReference>
<sequence length="1133" mass="126618">MSGQQFVHLHVHSEYSLLDGAIRCGDLVESVVSMGMGAVALTDHGVMYGCEEFYEKCEARGVKPIMGCEVYVDPKGMDSRDGKGRNNHLVLWAEDTLGYKNLMKLVSIANTDGFYYKPRVDHGVLAEHSKGLIASSACLAGEIPQLLMEGDFDGAAARAMLYRDIFGEGNFFIEVMYNQLPEQALANRELIRLAKSCSLPLVATNDAHYLRREDASWHDVLLCVQTNSTVETKDRYRFGSDDFYLRSPEEMWSLLGTEVPEALKNTLLIAERCDVKLTLGQYMLPEFPIPEGETLDSYLERIAQEGLRRRVGEPVPREYEDRLRYELGVIKQMGFPGYFCIVADIITAAKSRGIPIGPGRGSAAGSLVAWSLGITELDPLKYNLLFERFLNPERISMPDIDTDVSDKRRDEVLAYIVEKYGMDRVSQIITFDRMKSKAAVRDVGRALAMSYPEVDRVAKLIPDGVKSLKEALEKSAELKEAHASDPKVRRLVDTASHIEGIARHCSQHAAGVVITPVPLVEMVPVKKIGENQVVTQYSMEPLEHLGLVKMDFLGLRTLSVIEGALKNIESNRGIKLDLGAIPMDDEATFRMLQQADTLGVFQLESSGMQDLLRRLRPDCFEDLVAVLALYRPGPLGSGMVDDYIERKHGRAPVTYPHPSLEKALKETYGVILYQEQVMQCAAELAGYTLGEADLLRRAMGKKKADVMEKQRSKFVEGARQRGVDPKMAEEIFNSIEKFAEYGFNKSHSAAYALISYQTAYLKAHYGPEFLASYLSSIVGARMDVLGKYIRDVRNLGYQVLPPDVNESQRDFVAVKDVIRLGLSAVAKVGDSAVEAIIKARSDGPFKSFWDFLCRVDLRSVNRAVVENLIKAGAFDALCPNRRMLLENLGNLLEIAQRRCDSTKQVSLFCEDDVEEAEPAMEEVEDAELHQRLEWEREVLGLYISGHPFEQVERDLAPYLVCRIGDLPSWRSSNVVPVTAGLLVGLRERYTKRGDPMGILEMEDGEDKVEVVCFPKVWQRVKPVLRSGGIYVFSGAVKDDGRLSVLVDEIMEAGEWMKTKSPIAKIRVLGPRAGLFRDLARELKGHSGPSPLLVYVEDRGSIVALWSRSIKVRVDDSLKRSLEEMFGGQLALDF</sequence>
<dbReference type="SUPFAM" id="SSF89550">
    <property type="entry name" value="PHP domain-like"/>
    <property type="match status" value="1"/>
</dbReference>
<dbReference type="Gene3D" id="1.10.150.870">
    <property type="match status" value="1"/>
</dbReference>
<name>H0URA4_9BACT</name>
<dbReference type="Pfam" id="PF17657">
    <property type="entry name" value="DNA_pol3_finger"/>
    <property type="match status" value="1"/>
</dbReference>
<gene>
    <name evidence="10" type="ORF">TheveDRAFT_0703</name>
</gene>
<dbReference type="AlphaFoldDB" id="H0URA4"/>
<dbReference type="GO" id="GO:0005737">
    <property type="term" value="C:cytoplasm"/>
    <property type="evidence" value="ECO:0007669"/>
    <property type="project" value="UniProtKB-SubCell"/>
</dbReference>
<keyword evidence="4" id="KW-0808">Transferase</keyword>
<dbReference type="GO" id="GO:0008408">
    <property type="term" value="F:3'-5' exonuclease activity"/>
    <property type="evidence" value="ECO:0007669"/>
    <property type="project" value="InterPro"/>
</dbReference>
<dbReference type="EC" id="2.7.7.7" evidence="2"/>
<keyword evidence="11" id="KW-1185">Reference proteome</keyword>
<evidence type="ECO:0000256" key="6">
    <source>
        <dbReference type="ARBA" id="ARBA00022705"/>
    </source>
</evidence>
<dbReference type="HOGENOM" id="CLU_2866396_0_0_0"/>
<dbReference type="GO" id="GO:0003676">
    <property type="term" value="F:nucleic acid binding"/>
    <property type="evidence" value="ECO:0007669"/>
    <property type="project" value="InterPro"/>
</dbReference>
<dbReference type="Pfam" id="PF02811">
    <property type="entry name" value="PHP"/>
    <property type="match status" value="1"/>
</dbReference>
<dbReference type="GO" id="GO:0006260">
    <property type="term" value="P:DNA replication"/>
    <property type="evidence" value="ECO:0007669"/>
    <property type="project" value="UniProtKB-KW"/>
</dbReference>
<dbReference type="CDD" id="cd12113">
    <property type="entry name" value="PHP_PolIIIA_DnaE3"/>
    <property type="match status" value="1"/>
</dbReference>
<dbReference type="InterPro" id="IPR003141">
    <property type="entry name" value="Pol/His_phosphatase_N"/>
</dbReference>
<dbReference type="CDD" id="cd04485">
    <property type="entry name" value="DnaE_OBF"/>
    <property type="match status" value="1"/>
</dbReference>
<evidence type="ECO:0000256" key="3">
    <source>
        <dbReference type="ARBA" id="ARBA00019114"/>
    </source>
</evidence>
<dbReference type="InterPro" id="IPR016195">
    <property type="entry name" value="Pol/histidinol_Pase-like"/>
</dbReference>
<dbReference type="Gene3D" id="1.10.10.1600">
    <property type="entry name" value="Bacterial DNA polymerase III alpha subunit, thumb domain"/>
    <property type="match status" value="1"/>
</dbReference>
<dbReference type="Pfam" id="PF01336">
    <property type="entry name" value="tRNA_anti-codon"/>
    <property type="match status" value="1"/>
</dbReference>
<comment type="catalytic activity">
    <reaction evidence="8">
        <text>DNA(n) + a 2'-deoxyribonucleoside 5'-triphosphate = DNA(n+1) + diphosphate</text>
        <dbReference type="Rhea" id="RHEA:22508"/>
        <dbReference type="Rhea" id="RHEA-COMP:17339"/>
        <dbReference type="Rhea" id="RHEA-COMP:17340"/>
        <dbReference type="ChEBI" id="CHEBI:33019"/>
        <dbReference type="ChEBI" id="CHEBI:61560"/>
        <dbReference type="ChEBI" id="CHEBI:173112"/>
        <dbReference type="EC" id="2.7.7.7"/>
    </reaction>
</comment>
<dbReference type="InterPro" id="IPR041931">
    <property type="entry name" value="DNA_pol3_alpha_thumb_dom"/>
</dbReference>
<dbReference type="InterPro" id="IPR040982">
    <property type="entry name" value="DNA_pol3_finger"/>
</dbReference>
<proteinExistence type="predicted"/>
<keyword evidence="6" id="KW-0235">DNA replication</keyword>
<dbReference type="NCBIfam" id="NF004226">
    <property type="entry name" value="PRK05673.1"/>
    <property type="match status" value="1"/>
</dbReference>
<evidence type="ECO:0000256" key="4">
    <source>
        <dbReference type="ARBA" id="ARBA00022679"/>
    </source>
</evidence>
<dbReference type="STRING" id="926567.TheveDRAFT_0703"/>
<dbReference type="InterPro" id="IPR004013">
    <property type="entry name" value="PHP_dom"/>
</dbReference>
<evidence type="ECO:0000256" key="1">
    <source>
        <dbReference type="ARBA" id="ARBA00004496"/>
    </source>
</evidence>
<evidence type="ECO:0000256" key="5">
    <source>
        <dbReference type="ARBA" id="ARBA00022695"/>
    </source>
</evidence>
<evidence type="ECO:0000256" key="7">
    <source>
        <dbReference type="ARBA" id="ARBA00022932"/>
    </source>
</evidence>
<dbReference type="InterPro" id="IPR011708">
    <property type="entry name" value="DNA_pol3_alpha_NTPase_dom"/>
</dbReference>
<reference evidence="10 11" key="1">
    <citation type="submission" date="2011-10" db="EMBL/GenBank/DDBJ databases">
        <title>The Noncontiguous Finished genome of Thermanaerovibrio velox DSM 12556.</title>
        <authorList>
            <consortium name="US DOE Joint Genome Institute (JGI-PGF)"/>
            <person name="Lucas S."/>
            <person name="Copeland A."/>
            <person name="Lapidus A."/>
            <person name="Glavina del Rio T."/>
            <person name="Dalin E."/>
            <person name="Tice H."/>
            <person name="Bruce D."/>
            <person name="Goodwin L."/>
            <person name="Pitluck S."/>
            <person name="Peters L."/>
            <person name="Mikhailova N."/>
            <person name="Teshima H."/>
            <person name="Kyrpides N."/>
            <person name="Mavromatis K."/>
            <person name="Ivanova N."/>
            <person name="Markowitz V."/>
            <person name="Cheng J.-F."/>
            <person name="Hugenholtz P."/>
            <person name="Woyke T."/>
            <person name="Wu D."/>
            <person name="Spring S."/>
            <person name="Brambilla E.-M."/>
            <person name="Klenk H.-P."/>
            <person name="Eisen J.A."/>
        </authorList>
    </citation>
    <scope>NUCLEOTIDE SEQUENCE [LARGE SCALE GENOMIC DNA]</scope>
    <source>
        <strain evidence="10 11">DSM 12556</strain>
    </source>
</reference>
<dbReference type="Pfam" id="PF14579">
    <property type="entry name" value="HHH_6"/>
    <property type="match status" value="1"/>
</dbReference>
<feature type="domain" description="Polymerase/histidinol phosphatase N-terminal" evidence="9">
    <location>
        <begin position="7"/>
        <end position="74"/>
    </location>
</feature>
<dbReference type="PANTHER" id="PTHR32294:SF0">
    <property type="entry name" value="DNA POLYMERASE III SUBUNIT ALPHA"/>
    <property type="match status" value="1"/>
</dbReference>
<dbReference type="GO" id="GO:0003887">
    <property type="term" value="F:DNA-directed DNA polymerase activity"/>
    <property type="evidence" value="ECO:0007669"/>
    <property type="project" value="UniProtKB-KW"/>
</dbReference>
<dbReference type="SMART" id="SM00481">
    <property type="entry name" value="POLIIIAc"/>
    <property type="match status" value="1"/>
</dbReference>
<comment type="subcellular location">
    <subcellularLocation>
        <location evidence="1">Cytoplasm</location>
    </subcellularLocation>
</comment>
<keyword evidence="7 10" id="KW-0239">DNA-directed DNA polymerase</keyword>